<sequence length="149" mass="17423">FIQKLRKKVRNRARVEAGIVEAFLIEEATNHLSLYFKSTAPSIKNKMPRYDDGACTFESPCDLEIFQCPGRCISPRGTRELSKQEYKAAFLYILTNIPQMDDFFTKFDKEQWKGRLSPSEQQLHDLRLHGRKNGRGIQSGPNFFDWFRN</sequence>
<keyword evidence="3" id="KW-1185">Reference proteome</keyword>
<dbReference type="AlphaFoldDB" id="A0A5J9TCS6"/>
<evidence type="ECO:0000259" key="1">
    <source>
        <dbReference type="Pfam" id="PF13960"/>
    </source>
</evidence>
<name>A0A5J9TCS6_9POAL</name>
<evidence type="ECO:0000313" key="2">
    <source>
        <dbReference type="EMBL" id="TVU09104.1"/>
    </source>
</evidence>
<dbReference type="EMBL" id="RWGY01000039">
    <property type="protein sequence ID" value="TVU09104.1"/>
    <property type="molecule type" value="Genomic_DNA"/>
</dbReference>
<evidence type="ECO:0000313" key="3">
    <source>
        <dbReference type="Proteomes" id="UP000324897"/>
    </source>
</evidence>
<dbReference type="InterPro" id="IPR025452">
    <property type="entry name" value="DUF4218"/>
</dbReference>
<proteinExistence type="predicted"/>
<organism evidence="2 3">
    <name type="scientific">Eragrostis curvula</name>
    <name type="common">weeping love grass</name>
    <dbReference type="NCBI Taxonomy" id="38414"/>
    <lineage>
        <taxon>Eukaryota</taxon>
        <taxon>Viridiplantae</taxon>
        <taxon>Streptophyta</taxon>
        <taxon>Embryophyta</taxon>
        <taxon>Tracheophyta</taxon>
        <taxon>Spermatophyta</taxon>
        <taxon>Magnoliopsida</taxon>
        <taxon>Liliopsida</taxon>
        <taxon>Poales</taxon>
        <taxon>Poaceae</taxon>
        <taxon>PACMAD clade</taxon>
        <taxon>Chloridoideae</taxon>
        <taxon>Eragrostideae</taxon>
        <taxon>Eragrostidinae</taxon>
        <taxon>Eragrostis</taxon>
    </lineage>
</organism>
<comment type="caution">
    <text evidence="2">The sequence shown here is derived from an EMBL/GenBank/DDBJ whole genome shotgun (WGS) entry which is preliminary data.</text>
</comment>
<accession>A0A5J9TCS6</accession>
<dbReference type="Pfam" id="PF13960">
    <property type="entry name" value="DUF4218"/>
    <property type="match status" value="1"/>
</dbReference>
<dbReference type="Proteomes" id="UP000324897">
    <property type="component" value="Chromosome 3"/>
</dbReference>
<dbReference type="PANTHER" id="PTHR48258:SF3">
    <property type="entry name" value="FK506-BINDING PROTEIN 4-LIKE ISOFORM X1"/>
    <property type="match status" value="1"/>
</dbReference>
<dbReference type="Gramene" id="TVU09104">
    <property type="protein sequence ID" value="TVU09104"/>
    <property type="gene ID" value="EJB05_42545"/>
</dbReference>
<reference evidence="2 3" key="1">
    <citation type="journal article" date="2019" name="Sci. Rep.">
        <title>A high-quality genome of Eragrostis curvula grass provides insights into Poaceae evolution and supports new strategies to enhance forage quality.</title>
        <authorList>
            <person name="Carballo J."/>
            <person name="Santos B.A.C.M."/>
            <person name="Zappacosta D."/>
            <person name="Garbus I."/>
            <person name="Selva J.P."/>
            <person name="Gallo C.A."/>
            <person name="Diaz A."/>
            <person name="Albertini E."/>
            <person name="Caccamo M."/>
            <person name="Echenique V."/>
        </authorList>
    </citation>
    <scope>NUCLEOTIDE SEQUENCE [LARGE SCALE GENOMIC DNA]</scope>
    <source>
        <strain evidence="3">cv. Victoria</strain>
        <tissue evidence="2">Leaf</tissue>
    </source>
</reference>
<feature type="non-terminal residue" evidence="2">
    <location>
        <position position="1"/>
    </location>
</feature>
<feature type="domain" description="DUF4218" evidence="1">
    <location>
        <begin position="2"/>
        <end position="49"/>
    </location>
</feature>
<protein>
    <recommendedName>
        <fullName evidence="1">DUF4218 domain-containing protein</fullName>
    </recommendedName>
</protein>
<gene>
    <name evidence="2" type="ORF">EJB05_42545</name>
</gene>
<feature type="non-terminal residue" evidence="2">
    <location>
        <position position="149"/>
    </location>
</feature>
<dbReference type="OrthoDB" id="687292at2759"/>
<dbReference type="PANTHER" id="PTHR48258">
    <property type="entry name" value="DUF4218 DOMAIN-CONTAINING PROTEIN-RELATED"/>
    <property type="match status" value="1"/>
</dbReference>